<dbReference type="Pfam" id="PF07859">
    <property type="entry name" value="Abhydrolase_3"/>
    <property type="match status" value="1"/>
</dbReference>
<dbReference type="InterPro" id="IPR013094">
    <property type="entry name" value="AB_hydrolase_3"/>
</dbReference>
<dbReference type="Proteomes" id="UP000245711">
    <property type="component" value="Chromosome"/>
</dbReference>
<name>A0A2S2C3N4_9NOCA</name>
<keyword evidence="4" id="KW-1185">Reference proteome</keyword>
<keyword evidence="1" id="KW-0378">Hydrolase</keyword>
<feature type="domain" description="Alpha/beta hydrolase fold-3" evidence="2">
    <location>
        <begin position="89"/>
        <end position="296"/>
    </location>
</feature>
<dbReference type="AlphaFoldDB" id="A0A2S2C3N4"/>
<dbReference type="PANTHER" id="PTHR48081:SF8">
    <property type="entry name" value="ALPHA_BETA HYDROLASE FOLD-3 DOMAIN-CONTAINING PROTEIN-RELATED"/>
    <property type="match status" value="1"/>
</dbReference>
<dbReference type="SUPFAM" id="SSF53474">
    <property type="entry name" value="alpha/beta-Hydrolases"/>
    <property type="match status" value="1"/>
</dbReference>
<organism evidence="3 4">
    <name type="scientific">Rhodococcus oxybenzonivorans</name>
    <dbReference type="NCBI Taxonomy" id="1990687"/>
    <lineage>
        <taxon>Bacteria</taxon>
        <taxon>Bacillati</taxon>
        <taxon>Actinomycetota</taxon>
        <taxon>Actinomycetes</taxon>
        <taxon>Mycobacteriales</taxon>
        <taxon>Nocardiaceae</taxon>
        <taxon>Rhodococcus</taxon>
    </lineage>
</organism>
<dbReference type="InterPro" id="IPR029058">
    <property type="entry name" value="AB_hydrolase_fold"/>
</dbReference>
<dbReference type="KEGG" id="roz:CBI38_11790"/>
<evidence type="ECO:0000259" key="2">
    <source>
        <dbReference type="Pfam" id="PF07859"/>
    </source>
</evidence>
<sequence>MNDDAPAWWSLLDDDAQAAARLITRVLQKPARELGPQQTRALLNTAPSGESITPLDHVEQLTVPTRAGAIGARVYRADGAVSGGSGPALVYLHGGGFVLGTLDGADELCRAIAAGSGGWTVVSLEYRLAPENPYPAALEDCIDAYAWLTRRAPELGIDRERIAVGGDSAGGNLAAALCLHRREEGSALPVAQVLAYPAVDDTFTARSWSEFADAPLLSASDARWFWEQYVGVDHPGGDHLAAPLRAESLRDLPPALIITAEVDPIRDDAEAYGQRLRRDGVPVSLTRHTGVFHGFITEIGVFAQAKQAVDEVCQYLCKLPRG</sequence>
<reference evidence="3 4" key="1">
    <citation type="submission" date="2017-05" db="EMBL/GenBank/DDBJ databases">
        <title>Isolation of Rhodococcus sp. S2-17 biodegrading of BP-3.</title>
        <authorList>
            <person name="Lee Y."/>
            <person name="Kim K.H."/>
            <person name="Chun B.H."/>
            <person name="Jung H.S."/>
            <person name="Jeon C.O."/>
        </authorList>
    </citation>
    <scope>NUCLEOTIDE SEQUENCE [LARGE SCALE GENOMIC DNA]</scope>
    <source>
        <strain evidence="3 4">S2-17</strain>
    </source>
</reference>
<dbReference type="RefSeq" id="WP_109335015.1">
    <property type="nucleotide sequence ID" value="NZ_CP021354.1"/>
</dbReference>
<proteinExistence type="predicted"/>
<evidence type="ECO:0000256" key="1">
    <source>
        <dbReference type="ARBA" id="ARBA00022801"/>
    </source>
</evidence>
<protein>
    <submittedName>
        <fullName evidence="3">Esterase</fullName>
    </submittedName>
</protein>
<dbReference type="OrthoDB" id="3181909at2"/>
<gene>
    <name evidence="3" type="ORF">CBI38_11790</name>
</gene>
<accession>A0A2S2C3N4</accession>
<dbReference type="EMBL" id="CP021354">
    <property type="protein sequence ID" value="AWK75485.1"/>
    <property type="molecule type" value="Genomic_DNA"/>
</dbReference>
<dbReference type="PANTHER" id="PTHR48081">
    <property type="entry name" value="AB HYDROLASE SUPERFAMILY PROTEIN C4A8.06C"/>
    <property type="match status" value="1"/>
</dbReference>
<evidence type="ECO:0000313" key="4">
    <source>
        <dbReference type="Proteomes" id="UP000245711"/>
    </source>
</evidence>
<evidence type="ECO:0000313" key="3">
    <source>
        <dbReference type="EMBL" id="AWK75485.1"/>
    </source>
</evidence>
<dbReference type="Gene3D" id="3.40.50.1820">
    <property type="entry name" value="alpha/beta hydrolase"/>
    <property type="match status" value="1"/>
</dbReference>
<dbReference type="GO" id="GO:0016787">
    <property type="term" value="F:hydrolase activity"/>
    <property type="evidence" value="ECO:0007669"/>
    <property type="project" value="UniProtKB-KW"/>
</dbReference>
<dbReference type="InterPro" id="IPR050300">
    <property type="entry name" value="GDXG_lipolytic_enzyme"/>
</dbReference>